<keyword evidence="1" id="KW-0472">Membrane</keyword>
<proteinExistence type="predicted"/>
<dbReference type="EMBL" id="CM004402">
    <property type="protein sequence ID" value="OAY25986.1"/>
    <property type="molecule type" value="Genomic_DNA"/>
</dbReference>
<evidence type="ECO:0000313" key="2">
    <source>
        <dbReference type="EMBL" id="OAY25986.1"/>
    </source>
</evidence>
<sequence>MVESWDSNISKGANKMPKNFYNFPFIGTVKSLDCLPTVMRFLLLSVLSALSFAKFGSLVP</sequence>
<reference evidence="2" key="1">
    <citation type="submission" date="2016-02" db="EMBL/GenBank/DDBJ databases">
        <title>WGS assembly of Manihot esculenta.</title>
        <authorList>
            <person name="Bredeson J.V."/>
            <person name="Prochnik S.E."/>
            <person name="Lyons J.B."/>
            <person name="Schmutz J."/>
            <person name="Grimwood J."/>
            <person name="Vrebalov J."/>
            <person name="Bart R.S."/>
            <person name="Amuge T."/>
            <person name="Ferguson M.E."/>
            <person name="Green R."/>
            <person name="Putnam N."/>
            <person name="Stites J."/>
            <person name="Rounsley S."/>
            <person name="Rokhsar D.S."/>
        </authorList>
    </citation>
    <scope>NUCLEOTIDE SEQUENCE [LARGE SCALE GENOMIC DNA]</scope>
    <source>
        <tissue evidence="2">Leaf</tissue>
    </source>
</reference>
<keyword evidence="1" id="KW-0812">Transmembrane</keyword>
<feature type="transmembrane region" description="Helical" evidence="1">
    <location>
        <begin position="38"/>
        <end position="59"/>
    </location>
</feature>
<evidence type="ECO:0000256" key="1">
    <source>
        <dbReference type="SAM" id="Phobius"/>
    </source>
</evidence>
<accession>A0A2C9U7R1</accession>
<protein>
    <submittedName>
        <fullName evidence="2">Uncharacterized protein</fullName>
    </submittedName>
</protein>
<name>A0A2C9U7R1_MANES</name>
<dbReference type="AlphaFoldDB" id="A0A2C9U7R1"/>
<gene>
    <name evidence="2" type="ORF">MANES_16G012300</name>
</gene>
<organism evidence="2">
    <name type="scientific">Manihot esculenta</name>
    <name type="common">Cassava</name>
    <name type="synonym">Jatropha manihot</name>
    <dbReference type="NCBI Taxonomy" id="3983"/>
    <lineage>
        <taxon>Eukaryota</taxon>
        <taxon>Viridiplantae</taxon>
        <taxon>Streptophyta</taxon>
        <taxon>Embryophyta</taxon>
        <taxon>Tracheophyta</taxon>
        <taxon>Spermatophyta</taxon>
        <taxon>Magnoliopsida</taxon>
        <taxon>eudicotyledons</taxon>
        <taxon>Gunneridae</taxon>
        <taxon>Pentapetalae</taxon>
        <taxon>rosids</taxon>
        <taxon>fabids</taxon>
        <taxon>Malpighiales</taxon>
        <taxon>Euphorbiaceae</taxon>
        <taxon>Crotonoideae</taxon>
        <taxon>Manihoteae</taxon>
        <taxon>Manihot</taxon>
    </lineage>
</organism>
<keyword evidence="1" id="KW-1133">Transmembrane helix</keyword>